<sequence>MTRTWVSVPRVSSKCLPSARALSTYQDKLRLSTIERFDDWANKFDNREERLRLRTLEKLFVEQVGDHQTRI</sequence>
<organism evidence="1 2">
    <name type="scientific">Phakopsora pachyrhizi</name>
    <name type="common">Asian soybean rust disease fungus</name>
    <dbReference type="NCBI Taxonomy" id="170000"/>
    <lineage>
        <taxon>Eukaryota</taxon>
        <taxon>Fungi</taxon>
        <taxon>Dikarya</taxon>
        <taxon>Basidiomycota</taxon>
        <taxon>Pucciniomycotina</taxon>
        <taxon>Pucciniomycetes</taxon>
        <taxon>Pucciniales</taxon>
        <taxon>Phakopsoraceae</taxon>
        <taxon>Phakopsora</taxon>
    </lineage>
</organism>
<gene>
    <name evidence="1" type="ORF">PPACK8108_LOCUS14936</name>
</gene>
<accession>A0AAV0B844</accession>
<dbReference type="EMBL" id="CALTRL010003914">
    <property type="protein sequence ID" value="CAH7682180.1"/>
    <property type="molecule type" value="Genomic_DNA"/>
</dbReference>
<feature type="non-terminal residue" evidence="1">
    <location>
        <position position="71"/>
    </location>
</feature>
<keyword evidence="2" id="KW-1185">Reference proteome</keyword>
<name>A0AAV0B844_PHAPC</name>
<dbReference type="AlphaFoldDB" id="A0AAV0B844"/>
<proteinExistence type="predicted"/>
<protein>
    <submittedName>
        <fullName evidence="1">Uncharacterized protein</fullName>
    </submittedName>
</protein>
<comment type="caution">
    <text evidence="1">The sequence shown here is derived from an EMBL/GenBank/DDBJ whole genome shotgun (WGS) entry which is preliminary data.</text>
</comment>
<dbReference type="Proteomes" id="UP001153365">
    <property type="component" value="Unassembled WGS sequence"/>
</dbReference>
<evidence type="ECO:0000313" key="1">
    <source>
        <dbReference type="EMBL" id="CAH7682180.1"/>
    </source>
</evidence>
<reference evidence="1" key="1">
    <citation type="submission" date="2022-06" db="EMBL/GenBank/DDBJ databases">
        <authorList>
            <consortium name="SYNGENTA / RWTH Aachen University"/>
        </authorList>
    </citation>
    <scope>NUCLEOTIDE SEQUENCE</scope>
</reference>
<evidence type="ECO:0000313" key="2">
    <source>
        <dbReference type="Proteomes" id="UP001153365"/>
    </source>
</evidence>